<accession>A0A809S8I6</accession>
<keyword evidence="5" id="KW-1185">Reference proteome</keyword>
<dbReference type="Gene3D" id="2.60.120.260">
    <property type="entry name" value="Galactose-binding domain-like"/>
    <property type="match status" value="1"/>
</dbReference>
<keyword evidence="1" id="KW-0175">Coiled coil</keyword>
<dbReference type="SUPFAM" id="SSF49785">
    <property type="entry name" value="Galactose-binding domain-like"/>
    <property type="match status" value="1"/>
</dbReference>
<dbReference type="AlphaFoldDB" id="A0A809S8I6"/>
<evidence type="ECO:0000313" key="5">
    <source>
        <dbReference type="Proteomes" id="UP000464317"/>
    </source>
</evidence>
<dbReference type="Proteomes" id="UP000464317">
    <property type="component" value="Chromosome"/>
</dbReference>
<keyword evidence="3" id="KW-0812">Transmembrane</keyword>
<evidence type="ECO:0000313" key="4">
    <source>
        <dbReference type="EMBL" id="BBU47394.1"/>
    </source>
</evidence>
<feature type="coiled-coil region" evidence="1">
    <location>
        <begin position="689"/>
        <end position="716"/>
    </location>
</feature>
<dbReference type="RefSeq" id="WP_161552923.1">
    <property type="nucleotide sequence ID" value="NZ_AP022325.1"/>
</dbReference>
<evidence type="ECO:0000256" key="1">
    <source>
        <dbReference type="SAM" id="Coils"/>
    </source>
</evidence>
<evidence type="ECO:0000256" key="2">
    <source>
        <dbReference type="SAM" id="MobiDB-lite"/>
    </source>
</evidence>
<reference evidence="4 5" key="1">
    <citation type="submission" date="2020-01" db="EMBL/GenBank/DDBJ databases">
        <title>Complete genome sequence of Mycoplasma felis strain Myco-2.</title>
        <authorList>
            <person name="Kinoshita Y."/>
            <person name="Niwa H."/>
            <person name="Uchida-Fujii E."/>
            <person name="Nukada T."/>
        </authorList>
    </citation>
    <scope>NUCLEOTIDE SEQUENCE [LARGE SCALE GENOMIC DNA]</scope>
    <source>
        <strain evidence="4 5">Myco-2</strain>
    </source>
</reference>
<name>A0A809S8I6_9BACT</name>
<feature type="compositionally biased region" description="Pro residues" evidence="2">
    <location>
        <begin position="74"/>
        <end position="90"/>
    </location>
</feature>
<dbReference type="EMBL" id="AP022325">
    <property type="protein sequence ID" value="BBU47394.1"/>
    <property type="molecule type" value="Genomic_DNA"/>
</dbReference>
<evidence type="ECO:0000256" key="3">
    <source>
        <dbReference type="SAM" id="Phobius"/>
    </source>
</evidence>
<sequence>MKNINLNDLKEKVNKFLKDKKKVKLASIILGSSVIGITTIAVIASVASKSNQMNESEHLFQVEPKPKKQTPEQPVDPNPTPTPNPQPEPKPGTNDKRESLLTLKISQARDYLQELSKQRYKELKTTLNQGIESALLTALEIAQNVNNSSSEELTEKLNQAVNALDTILNKTQQDKEELDNSSLLFSISQNPNSVQYENRNDFRLITFELSSTLPLDDVNEISDSILVEYNNEDHNLQLHLKEFKENSNNQSILMSFRVFENTNYTVKGIYLSDTNQLRNLESVPVNITEINVPNPLTPEVDNNKNTAIPNLEDLVILRNNLFNVRRLSEQVQEKEIVNLPDNKELYLYLINGERINKYLPNTITYKEKQYSLVPNQTYTATNQNTTNESNNKIIQKNFTVNYQLVQSNENQTTDAINNNLNVTFKVHYINYAAAPGNNLTNTKLSVDRAKSNSSGETNLLDRLIDGNKDKANGSYWNNWNQKERDQSNQLSEFVFNVNNDENVLISQLNIYIKASNSLGGLVLPEEMRIQVSEDGVNFTDVKHQDKINFADFGSHNGTALNSSEYTSLDNDSQGVKLVTIHFEPSFAKFIKFKWVPRSYTSGNLRHYPVQFPELEFYDITNKDLEVLKNEFISFTNQKTEILNNLKTKNEVFASFTDTNTKKYSIVISKAQELKNQIQNRESELLNLPNHRFKNEIELLEAKLKKVIDEFNKVKDQNPNNDPKLAQGLLKTRTLLNEIIEYGSTNPSVYYSSEYSFKYKGFIKQLETINNDANATLNQFLNLEFKLRDEFEEFKKELQNSILNESVVVINEESLEIKNISTEEHEVSFNLDIYRIKPEENRNIKLNINNIPNGVIVNEIPFSQWSSVEDDENNNLPRTVKLKLKVTGKPEILQSVSFDKILLGDHELTRISRQEFKLQKLQNSVKKFNRTYDVNSKSYRFDFELNNGLSIDLNFNSKVVFKLENNKIKEFKLTKVQENDTVKYQFIAPSEQITPQEGQEIQPNALYLKELRLNTNGKEIDNLDSLPLLKVQDNSDLTFNKENPLWHLKEVNLEIFDAYIDLFKDENESTIQRQAKHQAFIKIKNPENLITFPRNNFLIQLRGGNQLTFPNNSLVFNDENDVLEFASNVELSFDNSDDELKLHILKIGYEHQGDNSFDIDIPITKFKQDSDINDGVKLRRAPKTTNHLLGRSEI</sequence>
<keyword evidence="3" id="KW-0472">Membrane</keyword>
<feature type="transmembrane region" description="Helical" evidence="3">
    <location>
        <begin position="25"/>
        <end position="47"/>
    </location>
</feature>
<proteinExistence type="predicted"/>
<organism evidence="4 5">
    <name type="scientific">Mycoplasmopsis felis</name>
    <dbReference type="NCBI Taxonomy" id="33923"/>
    <lineage>
        <taxon>Bacteria</taxon>
        <taxon>Bacillati</taxon>
        <taxon>Mycoplasmatota</taxon>
        <taxon>Mycoplasmoidales</taxon>
        <taxon>Metamycoplasmataceae</taxon>
        <taxon>Mycoplasmopsis</taxon>
    </lineage>
</organism>
<feature type="compositionally biased region" description="Basic and acidic residues" evidence="2">
    <location>
        <begin position="55"/>
        <end position="70"/>
    </location>
</feature>
<keyword evidence="3" id="KW-1133">Transmembrane helix</keyword>
<dbReference type="InterPro" id="IPR008979">
    <property type="entry name" value="Galactose-bd-like_sf"/>
</dbReference>
<dbReference type="KEGG" id="mfel:JPM2_0870"/>
<protein>
    <submittedName>
        <fullName evidence="4">Uncharacterized protein</fullName>
    </submittedName>
</protein>
<gene>
    <name evidence="4" type="ORF">JPM2_0870</name>
</gene>
<feature type="region of interest" description="Disordered" evidence="2">
    <location>
        <begin position="54"/>
        <end position="96"/>
    </location>
</feature>